<sequence>YVDCGVAQKTGSEKELVLVRLVRDKEVLHLVVALQNVDAYGDANAENVKAAIDDAFLKKLGMTADNYKNSCVGATADGAYVNFGRNTGVLTRMKEERPSNTGSVNLLQRYKRDKPQHCAVERNHITHAAIEFAVAVRIDLHSSRPVAVRDGCNIRSHLHISSQLRILSQSSRQYSLTGMTEFEGYFEPNDRT</sequence>
<gene>
    <name evidence="1" type="ORF">CAPTEDRAFT_197734</name>
</gene>
<feature type="non-terminal residue" evidence="1">
    <location>
        <position position="1"/>
    </location>
</feature>
<dbReference type="EMBL" id="AMQN01036187">
    <property type="status" value="NOT_ANNOTATED_CDS"/>
    <property type="molecule type" value="Genomic_DNA"/>
</dbReference>
<accession>R7VEG6</accession>
<dbReference type="EMBL" id="AMQN01036188">
    <property type="status" value="NOT_ANNOTATED_CDS"/>
    <property type="molecule type" value="Genomic_DNA"/>
</dbReference>
<name>R7VEG6_CAPTE</name>
<dbReference type="Proteomes" id="UP000014760">
    <property type="component" value="Unassembled WGS sequence"/>
</dbReference>
<dbReference type="EMBL" id="KB292758">
    <property type="protein sequence ID" value="ELU17034.1"/>
    <property type="molecule type" value="Genomic_DNA"/>
</dbReference>
<proteinExistence type="predicted"/>
<dbReference type="HOGENOM" id="CLU_1418400_0_0_1"/>
<evidence type="ECO:0000313" key="1">
    <source>
        <dbReference type="EMBL" id="ELU17034.1"/>
    </source>
</evidence>
<reference evidence="3" key="1">
    <citation type="submission" date="2012-12" db="EMBL/GenBank/DDBJ databases">
        <authorList>
            <person name="Hellsten U."/>
            <person name="Grimwood J."/>
            <person name="Chapman J.A."/>
            <person name="Shapiro H."/>
            <person name="Aerts A."/>
            <person name="Otillar R.P."/>
            <person name="Terry A.Y."/>
            <person name="Boore J.L."/>
            <person name="Simakov O."/>
            <person name="Marletaz F."/>
            <person name="Cho S.-J."/>
            <person name="Edsinger-Gonzales E."/>
            <person name="Havlak P."/>
            <person name="Kuo D.-H."/>
            <person name="Larsson T."/>
            <person name="Lv J."/>
            <person name="Arendt D."/>
            <person name="Savage R."/>
            <person name="Osoegawa K."/>
            <person name="de Jong P."/>
            <person name="Lindberg D.R."/>
            <person name="Seaver E.C."/>
            <person name="Weisblat D.A."/>
            <person name="Putnam N.H."/>
            <person name="Grigoriev I.V."/>
            <person name="Rokhsar D.S."/>
        </authorList>
    </citation>
    <scope>NUCLEOTIDE SEQUENCE</scope>
    <source>
        <strain evidence="3">I ESC-2004</strain>
    </source>
</reference>
<dbReference type="AlphaFoldDB" id="R7VEG6"/>
<dbReference type="EnsemblMetazoa" id="CapteT197734">
    <property type="protein sequence ID" value="CapteP197734"/>
    <property type="gene ID" value="CapteG197734"/>
</dbReference>
<evidence type="ECO:0000313" key="3">
    <source>
        <dbReference type="Proteomes" id="UP000014760"/>
    </source>
</evidence>
<reference evidence="2" key="3">
    <citation type="submission" date="2015-06" db="UniProtKB">
        <authorList>
            <consortium name="EnsemblMetazoa"/>
        </authorList>
    </citation>
    <scope>IDENTIFICATION</scope>
</reference>
<evidence type="ECO:0000313" key="2">
    <source>
        <dbReference type="EnsemblMetazoa" id="CapteP197734"/>
    </source>
</evidence>
<reference evidence="1 3" key="2">
    <citation type="journal article" date="2013" name="Nature">
        <title>Insights into bilaterian evolution from three spiralian genomes.</title>
        <authorList>
            <person name="Simakov O."/>
            <person name="Marletaz F."/>
            <person name="Cho S.J."/>
            <person name="Edsinger-Gonzales E."/>
            <person name="Havlak P."/>
            <person name="Hellsten U."/>
            <person name="Kuo D.H."/>
            <person name="Larsson T."/>
            <person name="Lv J."/>
            <person name="Arendt D."/>
            <person name="Savage R."/>
            <person name="Osoegawa K."/>
            <person name="de Jong P."/>
            <person name="Grimwood J."/>
            <person name="Chapman J.A."/>
            <person name="Shapiro H."/>
            <person name="Aerts A."/>
            <person name="Otillar R.P."/>
            <person name="Terry A.Y."/>
            <person name="Boore J.L."/>
            <person name="Grigoriev I.V."/>
            <person name="Lindberg D.R."/>
            <person name="Seaver E.C."/>
            <person name="Weisblat D.A."/>
            <person name="Putnam N.H."/>
            <person name="Rokhsar D.S."/>
        </authorList>
    </citation>
    <scope>NUCLEOTIDE SEQUENCE</scope>
    <source>
        <strain evidence="1 3">I ESC-2004</strain>
    </source>
</reference>
<keyword evidence="3" id="KW-1185">Reference proteome</keyword>
<protein>
    <submittedName>
        <fullName evidence="1 2">Uncharacterized protein</fullName>
    </submittedName>
</protein>
<organism evidence="1">
    <name type="scientific">Capitella teleta</name>
    <name type="common">Polychaete worm</name>
    <dbReference type="NCBI Taxonomy" id="283909"/>
    <lineage>
        <taxon>Eukaryota</taxon>
        <taxon>Metazoa</taxon>
        <taxon>Spiralia</taxon>
        <taxon>Lophotrochozoa</taxon>
        <taxon>Annelida</taxon>
        <taxon>Polychaeta</taxon>
        <taxon>Sedentaria</taxon>
        <taxon>Scolecida</taxon>
        <taxon>Capitellidae</taxon>
        <taxon>Capitella</taxon>
    </lineage>
</organism>